<protein>
    <submittedName>
        <fullName evidence="1">Uncharacterized protein</fullName>
    </submittedName>
</protein>
<dbReference type="Proteomes" id="UP000489121">
    <property type="component" value="Unassembled WGS sequence"/>
</dbReference>
<organism evidence="1 3">
    <name type="scientific">Listeria monocytogenes</name>
    <dbReference type="NCBI Taxonomy" id="1639"/>
    <lineage>
        <taxon>Bacteria</taxon>
        <taxon>Bacillati</taxon>
        <taxon>Bacillota</taxon>
        <taxon>Bacilli</taxon>
        <taxon>Bacillales</taxon>
        <taxon>Listeriaceae</taxon>
        <taxon>Listeria</taxon>
    </lineage>
</organism>
<dbReference type="EMBL" id="AALGDA010000074">
    <property type="protein sequence ID" value="ECY9784154.1"/>
    <property type="molecule type" value="Genomic_DNA"/>
</dbReference>
<comment type="caution">
    <text evidence="1">The sequence shown here is derived from an EMBL/GenBank/DDBJ whole genome shotgun (WGS) entry which is preliminary data.</text>
</comment>
<reference evidence="1 3" key="1">
    <citation type="submission" date="2018-06" db="EMBL/GenBank/DDBJ databases">
        <authorList>
            <consortium name="GenomeTrakr: Next Generation Sequencing Network for Food Pathogen Tracability"/>
        </authorList>
    </citation>
    <scope>NUCLEOTIDE SEQUENCE [LARGE SCALE GENOMIC DNA]</scope>
    <source>
        <strain evidence="1 3">FDA00007096</strain>
    </source>
</reference>
<dbReference type="RefSeq" id="WP_031642458.1">
    <property type="nucleotide sequence ID" value="NZ_CP168882.1"/>
</dbReference>
<gene>
    <name evidence="1" type="ORF">ARY78_16225</name>
    <name evidence="2" type="ORF">F6515_14345</name>
</gene>
<evidence type="ECO:0000313" key="3">
    <source>
        <dbReference type="Proteomes" id="UP000365297"/>
    </source>
</evidence>
<sequence>MEYLVKIGSKKAMYINLNDLGREEKEISVKNVGRGIKQWLIDKQQKGKNILIKRTVTKNKVVWTTMKIPEKAVIEVVHAPDYRDLSASIVIKQEQKREIRKFIH</sequence>
<dbReference type="Proteomes" id="UP000365297">
    <property type="component" value="Unassembled WGS sequence"/>
</dbReference>
<reference evidence="2 4" key="2">
    <citation type="submission" date="2019-09" db="EMBL/GenBank/DDBJ databases">
        <authorList>
            <consortium name="PulseNet: The National Subtyping Network for Foodborne Disease Surveillance"/>
            <person name="Tarr C.L."/>
            <person name="Trees E."/>
            <person name="Katz L.S."/>
            <person name="Carleton-Romer H.A."/>
            <person name="Stroika S."/>
            <person name="Kucerova Z."/>
            <person name="Roache K.F."/>
            <person name="Sabol A.L."/>
            <person name="Besser J."/>
            <person name="Gerner-Smidt P."/>
        </authorList>
    </citation>
    <scope>NUCLEOTIDE SEQUENCE [LARGE SCALE GENOMIC DNA]</scope>
    <source>
        <strain evidence="2 4">PNUSAL005692</strain>
    </source>
</reference>
<dbReference type="EMBL" id="AAAIXK010000012">
    <property type="protein sequence ID" value="EAC5551961.1"/>
    <property type="molecule type" value="Genomic_DNA"/>
</dbReference>
<accession>A0A466GK97</accession>
<evidence type="ECO:0000313" key="1">
    <source>
        <dbReference type="EMBL" id="EAC5551961.1"/>
    </source>
</evidence>
<evidence type="ECO:0000313" key="4">
    <source>
        <dbReference type="Proteomes" id="UP000489121"/>
    </source>
</evidence>
<name>A0A466GK97_LISMN</name>
<evidence type="ECO:0000313" key="2">
    <source>
        <dbReference type="EMBL" id="ECY9784154.1"/>
    </source>
</evidence>
<proteinExistence type="predicted"/>
<dbReference type="AlphaFoldDB" id="A0A466GK97"/>